<feature type="signal peptide" evidence="1">
    <location>
        <begin position="1"/>
        <end position="21"/>
    </location>
</feature>
<protein>
    <submittedName>
        <fullName evidence="2">Uncharacterized protein</fullName>
    </submittedName>
</protein>
<accession>A0A8W7PBK9</accession>
<evidence type="ECO:0000313" key="2">
    <source>
        <dbReference type="EnsemblMetazoa" id="ACOM028337-PA.1"/>
    </source>
</evidence>
<keyword evidence="1" id="KW-0732">Signal</keyword>
<dbReference type="Proteomes" id="UP000075882">
    <property type="component" value="Unassembled WGS sequence"/>
</dbReference>
<dbReference type="EnsemblMetazoa" id="ACOM028337-RA">
    <property type="protein sequence ID" value="ACOM028337-PA.1"/>
    <property type="gene ID" value="ACOM028337"/>
</dbReference>
<evidence type="ECO:0000256" key="1">
    <source>
        <dbReference type="SAM" id="SignalP"/>
    </source>
</evidence>
<feature type="chain" id="PRO_5036455263" evidence="1">
    <location>
        <begin position="22"/>
        <end position="103"/>
    </location>
</feature>
<proteinExistence type="predicted"/>
<dbReference type="AlphaFoldDB" id="A0A8W7PBK9"/>
<organism evidence="2">
    <name type="scientific">Anopheles coluzzii</name>
    <name type="common">African malaria mosquito</name>
    <dbReference type="NCBI Taxonomy" id="1518534"/>
    <lineage>
        <taxon>Eukaryota</taxon>
        <taxon>Metazoa</taxon>
        <taxon>Ecdysozoa</taxon>
        <taxon>Arthropoda</taxon>
        <taxon>Hexapoda</taxon>
        <taxon>Insecta</taxon>
        <taxon>Pterygota</taxon>
        <taxon>Neoptera</taxon>
        <taxon>Endopterygota</taxon>
        <taxon>Diptera</taxon>
        <taxon>Nematocera</taxon>
        <taxon>Culicoidea</taxon>
        <taxon>Culicidae</taxon>
        <taxon>Anophelinae</taxon>
        <taxon>Anopheles</taxon>
    </lineage>
</organism>
<name>A0A8W7PBK9_ANOCL</name>
<reference evidence="2" key="1">
    <citation type="submission" date="2022-08" db="UniProtKB">
        <authorList>
            <consortium name="EnsemblMetazoa"/>
        </authorList>
    </citation>
    <scope>IDENTIFICATION</scope>
</reference>
<sequence length="103" mass="11207">MHKLWFTFTVFLVLATIGSYAVDAKKKLLNNKYGDGDFEFIDEPRVVRYASLNRAEVPGVCTDIFPGKGKKGTESLLAHNMLLGTGGQTVGNGAMDVEAMANH</sequence>